<organism evidence="1 2">
    <name type="scientific">Rotaria socialis</name>
    <dbReference type="NCBI Taxonomy" id="392032"/>
    <lineage>
        <taxon>Eukaryota</taxon>
        <taxon>Metazoa</taxon>
        <taxon>Spiralia</taxon>
        <taxon>Gnathifera</taxon>
        <taxon>Rotifera</taxon>
        <taxon>Eurotatoria</taxon>
        <taxon>Bdelloidea</taxon>
        <taxon>Philodinida</taxon>
        <taxon>Philodinidae</taxon>
        <taxon>Rotaria</taxon>
    </lineage>
</organism>
<protein>
    <submittedName>
        <fullName evidence="1">Uncharacterized protein</fullName>
    </submittedName>
</protein>
<comment type="caution">
    <text evidence="1">The sequence shown here is derived from an EMBL/GenBank/DDBJ whole genome shotgun (WGS) entry which is preliminary data.</text>
</comment>
<dbReference type="AlphaFoldDB" id="A0A821YGL1"/>
<evidence type="ECO:0000313" key="2">
    <source>
        <dbReference type="Proteomes" id="UP000663873"/>
    </source>
</evidence>
<accession>A0A821YGL1</accession>
<gene>
    <name evidence="1" type="ORF">UJA718_LOCUS48256</name>
</gene>
<reference evidence="1" key="1">
    <citation type="submission" date="2021-02" db="EMBL/GenBank/DDBJ databases">
        <authorList>
            <person name="Nowell W R."/>
        </authorList>
    </citation>
    <scope>NUCLEOTIDE SEQUENCE</scope>
</reference>
<keyword evidence="2" id="KW-1185">Reference proteome</keyword>
<evidence type="ECO:0000313" key="1">
    <source>
        <dbReference type="EMBL" id="CAF4961250.1"/>
    </source>
</evidence>
<name>A0A821YGL1_9BILA</name>
<sequence length="66" mass="6841">MTESVPMSPILSSSSSEYFRTFGNAFNIATTAPFTMQANTSTSSLAINPTISGSSMATAPLINTTS</sequence>
<dbReference type="EMBL" id="CAJOBP010095613">
    <property type="protein sequence ID" value="CAF4961250.1"/>
    <property type="molecule type" value="Genomic_DNA"/>
</dbReference>
<feature type="non-terminal residue" evidence="1">
    <location>
        <position position="66"/>
    </location>
</feature>
<proteinExistence type="predicted"/>
<dbReference type="Proteomes" id="UP000663873">
    <property type="component" value="Unassembled WGS sequence"/>
</dbReference>